<organism evidence="2 3">
    <name type="scientific">Populus alba x Populus x berolinensis</name>
    <dbReference type="NCBI Taxonomy" id="444605"/>
    <lineage>
        <taxon>Eukaryota</taxon>
        <taxon>Viridiplantae</taxon>
        <taxon>Streptophyta</taxon>
        <taxon>Embryophyta</taxon>
        <taxon>Tracheophyta</taxon>
        <taxon>Spermatophyta</taxon>
        <taxon>Magnoliopsida</taxon>
        <taxon>eudicotyledons</taxon>
        <taxon>Gunneridae</taxon>
        <taxon>Pentapetalae</taxon>
        <taxon>rosids</taxon>
        <taxon>fabids</taxon>
        <taxon>Malpighiales</taxon>
        <taxon>Salicaceae</taxon>
        <taxon>Saliceae</taxon>
        <taxon>Populus</taxon>
    </lineage>
</organism>
<protein>
    <recommendedName>
        <fullName evidence="1">Reverse transcriptase zinc-binding domain-containing protein</fullName>
    </recommendedName>
</protein>
<dbReference type="AlphaFoldDB" id="A0AAD6QFT6"/>
<name>A0AAD6QFT6_9ROSI</name>
<evidence type="ECO:0000313" key="3">
    <source>
        <dbReference type="Proteomes" id="UP001164929"/>
    </source>
</evidence>
<reference evidence="2" key="1">
    <citation type="journal article" date="2023" name="Mol. Ecol. Resour.">
        <title>Chromosome-level genome assembly of a triploid poplar Populus alba 'Berolinensis'.</title>
        <authorList>
            <person name="Chen S."/>
            <person name="Yu Y."/>
            <person name="Wang X."/>
            <person name="Wang S."/>
            <person name="Zhang T."/>
            <person name="Zhou Y."/>
            <person name="He R."/>
            <person name="Meng N."/>
            <person name="Wang Y."/>
            <person name="Liu W."/>
            <person name="Liu Z."/>
            <person name="Liu J."/>
            <person name="Guo Q."/>
            <person name="Huang H."/>
            <person name="Sederoff R.R."/>
            <person name="Wang G."/>
            <person name="Qu G."/>
            <person name="Chen S."/>
        </authorList>
    </citation>
    <scope>NUCLEOTIDE SEQUENCE</scope>
    <source>
        <strain evidence="2">SC-2020</strain>
    </source>
</reference>
<dbReference type="Pfam" id="PF13966">
    <property type="entry name" value="zf-RVT"/>
    <property type="match status" value="1"/>
</dbReference>
<dbReference type="PANTHER" id="PTHR33116:SF78">
    <property type="entry name" value="OS12G0587133 PROTEIN"/>
    <property type="match status" value="1"/>
</dbReference>
<accession>A0AAD6QFT6</accession>
<dbReference type="PANTHER" id="PTHR33116">
    <property type="entry name" value="REVERSE TRANSCRIPTASE ZINC-BINDING DOMAIN-CONTAINING PROTEIN-RELATED-RELATED"/>
    <property type="match status" value="1"/>
</dbReference>
<proteinExistence type="predicted"/>
<feature type="domain" description="Reverse transcriptase zinc-binding" evidence="1">
    <location>
        <begin position="266"/>
        <end position="348"/>
    </location>
</feature>
<sequence length="448" mass="51882">MEIVSTSWDSRITGNPIYQLTTKLCILKSALRKLHQQHTSHIASRVNQAKAAWNEAQFHLDSNPTSTAAKTSERTHASLYMQLCKDEESMLKQRSRINWLQLGDRNTKFFHNSLLHRQVRNRIHGLQDPTGTTITDQQDMGKLASNYYEHLLSAPQIPLPGPVNYMYPNTISEASRSAINLPITDEDIKAALFSIPDNKSPGPDGYNAYFFKHCWSIIGPNFLAANGGWNFPDIPGLQSTWGAINFGPHIDREDQYIWRLHSTGIFTIKSAWEFLRPKKSVTTLHHLIWFTGHIPRHSFILWLASLGRLRTMDRLHGEITTTNCTLCGIYMETHDHLFFECSYTKSVWTTICHRANQHWPCKPWTQLLHWSATHYNQRNNTDHMIGRLLLSATVYYLWYERNNRVFISTSQPYHTTVEAIYQQIRTRLAHMNIALPSRTRAIWNLQDD</sequence>
<dbReference type="Proteomes" id="UP001164929">
    <property type="component" value="Chromosome 8"/>
</dbReference>
<dbReference type="EMBL" id="JAQIZT010000008">
    <property type="protein sequence ID" value="KAJ6989544.1"/>
    <property type="molecule type" value="Genomic_DNA"/>
</dbReference>
<keyword evidence="3" id="KW-1185">Reference proteome</keyword>
<evidence type="ECO:0000259" key="1">
    <source>
        <dbReference type="Pfam" id="PF13966"/>
    </source>
</evidence>
<comment type="caution">
    <text evidence="2">The sequence shown here is derived from an EMBL/GenBank/DDBJ whole genome shotgun (WGS) entry which is preliminary data.</text>
</comment>
<dbReference type="InterPro" id="IPR026960">
    <property type="entry name" value="RVT-Znf"/>
</dbReference>
<gene>
    <name evidence="2" type="ORF">NC653_022191</name>
</gene>
<evidence type="ECO:0000313" key="2">
    <source>
        <dbReference type="EMBL" id="KAJ6989544.1"/>
    </source>
</evidence>